<comment type="caution">
    <text evidence="3">The sequence shown here is derived from an EMBL/GenBank/DDBJ whole genome shotgun (WGS) entry which is preliminary data.</text>
</comment>
<feature type="transmembrane region" description="Helical" evidence="2">
    <location>
        <begin position="20"/>
        <end position="42"/>
    </location>
</feature>
<proteinExistence type="predicted"/>
<name>A0A117PI85_9ACTN</name>
<accession>A0A117PI85</accession>
<keyword evidence="2" id="KW-0812">Transmembrane</keyword>
<evidence type="ECO:0000313" key="4">
    <source>
        <dbReference type="Proteomes" id="UP000054024"/>
    </source>
</evidence>
<protein>
    <submittedName>
        <fullName evidence="3">Uncharacterized protein</fullName>
    </submittedName>
</protein>
<dbReference type="Proteomes" id="UP000054024">
    <property type="component" value="Unassembled WGS sequence"/>
</dbReference>
<evidence type="ECO:0000256" key="2">
    <source>
        <dbReference type="SAM" id="Phobius"/>
    </source>
</evidence>
<keyword evidence="2" id="KW-0472">Membrane</keyword>
<evidence type="ECO:0000256" key="1">
    <source>
        <dbReference type="SAM" id="MobiDB-lite"/>
    </source>
</evidence>
<gene>
    <name evidence="3" type="ORF">AQI70_08070</name>
</gene>
<dbReference type="RefSeq" id="WP_062145916.1">
    <property type="nucleotide sequence ID" value="NZ_KQ947985.1"/>
</dbReference>
<sequence length="81" mass="8719">MVELIPPGEVRPLIREARALSDSLIIALLTISSVVTVTLFVVKGALDQLPEVVSSWRRAVQAMRGGTPHSQGEDETSNHDG</sequence>
<evidence type="ECO:0000313" key="3">
    <source>
        <dbReference type="EMBL" id="KUM80112.1"/>
    </source>
</evidence>
<keyword evidence="4" id="KW-1185">Reference proteome</keyword>
<dbReference type="AlphaFoldDB" id="A0A117PI85"/>
<dbReference type="OrthoDB" id="4335233at2"/>
<organism evidence="3 4">
    <name type="scientific">Streptomyces curacoi</name>
    <dbReference type="NCBI Taxonomy" id="146536"/>
    <lineage>
        <taxon>Bacteria</taxon>
        <taxon>Bacillati</taxon>
        <taxon>Actinomycetota</taxon>
        <taxon>Actinomycetes</taxon>
        <taxon>Kitasatosporales</taxon>
        <taxon>Streptomycetaceae</taxon>
        <taxon>Streptomyces</taxon>
    </lineage>
</organism>
<keyword evidence="2" id="KW-1133">Transmembrane helix</keyword>
<reference evidence="3 4" key="1">
    <citation type="submission" date="2015-10" db="EMBL/GenBank/DDBJ databases">
        <title>Draft genome sequence of Streptomyces curacoi DSM 40107, type strain for the species Streptomyces curacoi.</title>
        <authorList>
            <person name="Ruckert C."/>
            <person name="Winkler A."/>
            <person name="Kalinowski J."/>
            <person name="Kampfer P."/>
            <person name="Glaeser S."/>
        </authorList>
    </citation>
    <scope>NUCLEOTIDE SEQUENCE [LARGE SCALE GENOMIC DNA]</scope>
    <source>
        <strain evidence="3 4">DSM 40107</strain>
    </source>
</reference>
<dbReference type="EMBL" id="LMWJ01000004">
    <property type="protein sequence ID" value="KUM80112.1"/>
    <property type="molecule type" value="Genomic_DNA"/>
</dbReference>
<feature type="region of interest" description="Disordered" evidence="1">
    <location>
        <begin position="62"/>
        <end position="81"/>
    </location>
</feature>